<evidence type="ECO:0000256" key="5">
    <source>
        <dbReference type="SAM" id="SignalP"/>
    </source>
</evidence>
<feature type="binding site" evidence="4">
    <location>
        <position position="164"/>
    </location>
    <ligand>
        <name>molybdate</name>
        <dbReference type="ChEBI" id="CHEBI:36264"/>
    </ligand>
</feature>
<dbReference type="RefSeq" id="WP_151971327.1">
    <property type="nucleotide sequence ID" value="NZ_AP019860.1"/>
</dbReference>
<dbReference type="GO" id="GO:0030973">
    <property type="term" value="F:molybdate ion binding"/>
    <property type="evidence" value="ECO:0007669"/>
    <property type="project" value="InterPro"/>
</dbReference>
<dbReference type="GO" id="GO:0046872">
    <property type="term" value="F:metal ion binding"/>
    <property type="evidence" value="ECO:0007669"/>
    <property type="project" value="UniProtKB-KW"/>
</dbReference>
<keyword evidence="3 5" id="KW-0732">Signal</keyword>
<evidence type="ECO:0000256" key="1">
    <source>
        <dbReference type="ARBA" id="ARBA00009175"/>
    </source>
</evidence>
<dbReference type="InterPro" id="IPR005950">
    <property type="entry name" value="ModA"/>
</dbReference>
<dbReference type="NCBIfam" id="TIGR01256">
    <property type="entry name" value="modA"/>
    <property type="match status" value="1"/>
</dbReference>
<dbReference type="KEGG" id="uam:UABAM_05711"/>
<evidence type="ECO:0000313" key="7">
    <source>
        <dbReference type="Proteomes" id="UP000326354"/>
    </source>
</evidence>
<dbReference type="PANTHER" id="PTHR30632:SF14">
    <property type="entry name" value="TUNGSTATE_MOLYBDATE_CHROMATE-BINDING PROTEIN MODA"/>
    <property type="match status" value="1"/>
</dbReference>
<comment type="similarity">
    <text evidence="1">Belongs to the bacterial solute-binding protein ModA family.</text>
</comment>
<dbReference type="PIRSF" id="PIRSF004846">
    <property type="entry name" value="ModA"/>
    <property type="match status" value="1"/>
</dbReference>
<proteinExistence type="inferred from homology"/>
<dbReference type="Gene3D" id="3.40.190.10">
    <property type="entry name" value="Periplasmic binding protein-like II"/>
    <property type="match status" value="2"/>
</dbReference>
<keyword evidence="4" id="KW-0500">Molybdenum</keyword>
<keyword evidence="2 4" id="KW-0479">Metal-binding</keyword>
<protein>
    <submittedName>
        <fullName evidence="6">Molybdate ABC transporter substrate-binding protein</fullName>
    </submittedName>
</protein>
<accession>A0A5S9F647</accession>
<dbReference type="EMBL" id="AP019860">
    <property type="protein sequence ID" value="BBM87302.1"/>
    <property type="molecule type" value="Genomic_DNA"/>
</dbReference>
<dbReference type="InterPro" id="IPR050682">
    <property type="entry name" value="ModA/WtpA"/>
</dbReference>
<dbReference type="CDD" id="cd13539">
    <property type="entry name" value="PBP2_AvModA"/>
    <property type="match status" value="1"/>
</dbReference>
<evidence type="ECO:0000256" key="4">
    <source>
        <dbReference type="PIRSR" id="PIRSR004846-1"/>
    </source>
</evidence>
<dbReference type="InterPro" id="IPR044084">
    <property type="entry name" value="AvModA-like_subst-bd"/>
</dbReference>
<dbReference type="OrthoDB" id="9785015at2"/>
<dbReference type="Proteomes" id="UP000326354">
    <property type="component" value="Chromosome"/>
</dbReference>
<evidence type="ECO:0000256" key="2">
    <source>
        <dbReference type="ARBA" id="ARBA00022723"/>
    </source>
</evidence>
<dbReference type="GO" id="GO:0015689">
    <property type="term" value="P:molybdate ion transport"/>
    <property type="evidence" value="ECO:0007669"/>
    <property type="project" value="InterPro"/>
</dbReference>
<organism evidence="6 7">
    <name type="scientific">Uabimicrobium amorphum</name>
    <dbReference type="NCBI Taxonomy" id="2596890"/>
    <lineage>
        <taxon>Bacteria</taxon>
        <taxon>Pseudomonadati</taxon>
        <taxon>Planctomycetota</taxon>
        <taxon>Candidatus Uabimicrobiia</taxon>
        <taxon>Candidatus Uabimicrobiales</taxon>
        <taxon>Candidatus Uabimicrobiaceae</taxon>
        <taxon>Candidatus Uabimicrobium</taxon>
    </lineage>
</organism>
<name>A0A5S9F647_UABAM</name>
<evidence type="ECO:0000256" key="3">
    <source>
        <dbReference type="ARBA" id="ARBA00022729"/>
    </source>
</evidence>
<dbReference type="PROSITE" id="PS51257">
    <property type="entry name" value="PROKAR_LIPOPROTEIN"/>
    <property type="match status" value="1"/>
</dbReference>
<feature type="chain" id="PRO_5024797169" evidence="5">
    <location>
        <begin position="24"/>
        <end position="239"/>
    </location>
</feature>
<feature type="signal peptide" evidence="5">
    <location>
        <begin position="1"/>
        <end position="23"/>
    </location>
</feature>
<evidence type="ECO:0000313" key="6">
    <source>
        <dbReference type="EMBL" id="BBM87302.1"/>
    </source>
</evidence>
<dbReference type="SUPFAM" id="SSF53850">
    <property type="entry name" value="Periplasmic binding protein-like II"/>
    <property type="match status" value="1"/>
</dbReference>
<sequence length="239" mass="27041">MCRRPFYLLVTLMVILGCNSQNTPQITIACAANFFPTLRKISRDFAQHHQVKVNNVMGASGNLYAQIESGAPYDIFFSADCHYPQKINNNSNVPVAYVTGKLVLWTNMDLEVHQGISLLTTKKIQTIAIANPQYAPYGQKSKEMLMFYKVWDKIHSKLVFGKNVGQTFQFAQTGNADIAIVPLSLAKKSGQYWQIPPRSYTPITQCYIVLNNNALSKKFLSFFHKSHHTIKKDGYDIPK</sequence>
<reference evidence="6 7" key="1">
    <citation type="submission" date="2019-08" db="EMBL/GenBank/DDBJ databases">
        <title>Complete genome sequence of Candidatus Uab amorphum.</title>
        <authorList>
            <person name="Shiratori T."/>
            <person name="Suzuki S."/>
            <person name="Kakizawa Y."/>
            <person name="Ishida K."/>
        </authorList>
    </citation>
    <scope>NUCLEOTIDE SEQUENCE [LARGE SCALE GENOMIC DNA]</scope>
    <source>
        <strain evidence="6 7">SRT547</strain>
    </source>
</reference>
<dbReference type="AlphaFoldDB" id="A0A5S9F647"/>
<gene>
    <name evidence="6" type="ORF">UABAM_05711</name>
</gene>
<keyword evidence="7" id="KW-1185">Reference proteome</keyword>
<dbReference type="Pfam" id="PF13531">
    <property type="entry name" value="SBP_bac_11"/>
    <property type="match status" value="1"/>
</dbReference>
<feature type="binding site" evidence="4">
    <location>
        <position position="60"/>
    </location>
    <ligand>
        <name>molybdate</name>
        <dbReference type="ChEBI" id="CHEBI:36264"/>
    </ligand>
</feature>
<dbReference type="PANTHER" id="PTHR30632">
    <property type="entry name" value="MOLYBDATE-BINDING PERIPLASMIC PROTEIN"/>
    <property type="match status" value="1"/>
</dbReference>